<evidence type="ECO:0000313" key="2">
    <source>
        <dbReference type="EMBL" id="PNT43616.1"/>
    </source>
</evidence>
<dbReference type="Proteomes" id="UP000006729">
    <property type="component" value="Chromosome 3"/>
</dbReference>
<gene>
    <name evidence="2" type="ORF">POPTR_003G044600</name>
</gene>
<dbReference type="GO" id="GO:0006751">
    <property type="term" value="P:glutathione catabolic process"/>
    <property type="evidence" value="ECO:0007669"/>
    <property type="project" value="InterPro"/>
</dbReference>
<keyword evidence="1" id="KW-0456">Lyase</keyword>
<dbReference type="STRING" id="3694.A0A2K2B1F9"/>
<proteinExistence type="predicted"/>
<dbReference type="InParanoid" id="A0A2K2B1F9"/>
<keyword evidence="3" id="KW-1185">Reference proteome</keyword>
<dbReference type="Pfam" id="PF04752">
    <property type="entry name" value="ChaC"/>
    <property type="match status" value="1"/>
</dbReference>
<sequence length="67" mass="7739">MVFWVFGYGSLVWNLVFEYDEKVIRFIKDYKRVFDLACIDHKGTPKSPARTCALENVEGAFCVNSTL</sequence>
<organism evidence="2 3">
    <name type="scientific">Populus trichocarpa</name>
    <name type="common">Western balsam poplar</name>
    <name type="synonym">Populus balsamifera subsp. trichocarpa</name>
    <dbReference type="NCBI Taxonomy" id="3694"/>
    <lineage>
        <taxon>Eukaryota</taxon>
        <taxon>Viridiplantae</taxon>
        <taxon>Streptophyta</taxon>
        <taxon>Embryophyta</taxon>
        <taxon>Tracheophyta</taxon>
        <taxon>Spermatophyta</taxon>
        <taxon>Magnoliopsida</taxon>
        <taxon>eudicotyledons</taxon>
        <taxon>Gunneridae</taxon>
        <taxon>Pentapetalae</taxon>
        <taxon>rosids</taxon>
        <taxon>fabids</taxon>
        <taxon>Malpighiales</taxon>
        <taxon>Salicaceae</taxon>
        <taxon>Saliceae</taxon>
        <taxon>Populus</taxon>
    </lineage>
</organism>
<dbReference type="GO" id="GO:0061928">
    <property type="term" value="F:glutathione specific gamma-glutamylcyclotransferase activity"/>
    <property type="evidence" value="ECO:0007669"/>
    <property type="project" value="InterPro"/>
</dbReference>
<evidence type="ECO:0000313" key="3">
    <source>
        <dbReference type="Proteomes" id="UP000006729"/>
    </source>
</evidence>
<dbReference type="InterPro" id="IPR006840">
    <property type="entry name" value="ChaC"/>
</dbReference>
<protein>
    <submittedName>
        <fullName evidence="2">Uncharacterized protein</fullName>
    </submittedName>
</protein>
<dbReference type="PANTHER" id="PTHR12192:SF19">
    <property type="entry name" value="GAMMA-GLUTAMYLCYCLOTRANSFERASE 2-2"/>
    <property type="match status" value="1"/>
</dbReference>
<dbReference type="PANTHER" id="PTHR12192">
    <property type="entry name" value="CATION TRANSPORT PROTEIN CHAC-RELATED"/>
    <property type="match status" value="1"/>
</dbReference>
<reference evidence="2 3" key="1">
    <citation type="journal article" date="2006" name="Science">
        <title>The genome of black cottonwood, Populus trichocarpa (Torr. &amp; Gray).</title>
        <authorList>
            <person name="Tuskan G.A."/>
            <person name="Difazio S."/>
            <person name="Jansson S."/>
            <person name="Bohlmann J."/>
            <person name="Grigoriev I."/>
            <person name="Hellsten U."/>
            <person name="Putnam N."/>
            <person name="Ralph S."/>
            <person name="Rombauts S."/>
            <person name="Salamov A."/>
            <person name="Schein J."/>
            <person name="Sterck L."/>
            <person name="Aerts A."/>
            <person name="Bhalerao R.R."/>
            <person name="Bhalerao R.P."/>
            <person name="Blaudez D."/>
            <person name="Boerjan W."/>
            <person name="Brun A."/>
            <person name="Brunner A."/>
            <person name="Busov V."/>
            <person name="Campbell M."/>
            <person name="Carlson J."/>
            <person name="Chalot M."/>
            <person name="Chapman J."/>
            <person name="Chen G.L."/>
            <person name="Cooper D."/>
            <person name="Coutinho P.M."/>
            <person name="Couturier J."/>
            <person name="Covert S."/>
            <person name="Cronk Q."/>
            <person name="Cunningham R."/>
            <person name="Davis J."/>
            <person name="Degroeve S."/>
            <person name="Dejardin A."/>
            <person name="Depamphilis C."/>
            <person name="Detter J."/>
            <person name="Dirks B."/>
            <person name="Dubchak I."/>
            <person name="Duplessis S."/>
            <person name="Ehlting J."/>
            <person name="Ellis B."/>
            <person name="Gendler K."/>
            <person name="Goodstein D."/>
            <person name="Gribskov M."/>
            <person name="Grimwood J."/>
            <person name="Groover A."/>
            <person name="Gunter L."/>
            <person name="Hamberger B."/>
            <person name="Heinze B."/>
            <person name="Helariutta Y."/>
            <person name="Henrissat B."/>
            <person name="Holligan D."/>
            <person name="Holt R."/>
            <person name="Huang W."/>
            <person name="Islam-Faridi N."/>
            <person name="Jones S."/>
            <person name="Jones-Rhoades M."/>
            <person name="Jorgensen R."/>
            <person name="Joshi C."/>
            <person name="Kangasjarvi J."/>
            <person name="Karlsson J."/>
            <person name="Kelleher C."/>
            <person name="Kirkpatrick R."/>
            <person name="Kirst M."/>
            <person name="Kohler A."/>
            <person name="Kalluri U."/>
            <person name="Larimer F."/>
            <person name="Leebens-Mack J."/>
            <person name="Leple J.C."/>
            <person name="Locascio P."/>
            <person name="Lou Y."/>
            <person name="Lucas S."/>
            <person name="Martin F."/>
            <person name="Montanini B."/>
            <person name="Napoli C."/>
            <person name="Nelson D.R."/>
            <person name="Nelson C."/>
            <person name="Nieminen K."/>
            <person name="Nilsson O."/>
            <person name="Pereda V."/>
            <person name="Peter G."/>
            <person name="Philippe R."/>
            <person name="Pilate G."/>
            <person name="Poliakov A."/>
            <person name="Razumovskaya J."/>
            <person name="Richardson P."/>
            <person name="Rinaldi C."/>
            <person name="Ritland K."/>
            <person name="Rouze P."/>
            <person name="Ryaboy D."/>
            <person name="Schmutz J."/>
            <person name="Schrader J."/>
            <person name="Segerman B."/>
            <person name="Shin H."/>
            <person name="Siddiqui A."/>
            <person name="Sterky F."/>
            <person name="Terry A."/>
            <person name="Tsai C.J."/>
            <person name="Uberbacher E."/>
            <person name="Unneberg P."/>
            <person name="Vahala J."/>
            <person name="Wall K."/>
            <person name="Wessler S."/>
            <person name="Yang G."/>
            <person name="Yin T."/>
            <person name="Douglas C."/>
            <person name="Marra M."/>
            <person name="Sandberg G."/>
            <person name="Van de Peer Y."/>
            <person name="Rokhsar D."/>
        </authorList>
    </citation>
    <scope>NUCLEOTIDE SEQUENCE [LARGE SCALE GENOMIC DNA]</scope>
    <source>
        <strain evidence="3">cv. Nisqually</strain>
    </source>
</reference>
<dbReference type="EMBL" id="CM009292">
    <property type="protein sequence ID" value="PNT43616.1"/>
    <property type="molecule type" value="Genomic_DNA"/>
</dbReference>
<dbReference type="AlphaFoldDB" id="A0A2K2B1F9"/>
<evidence type="ECO:0000256" key="1">
    <source>
        <dbReference type="ARBA" id="ARBA00023239"/>
    </source>
</evidence>
<name>A0A2K2B1F9_POPTR</name>
<accession>A0A2K2B1F9</accession>